<feature type="transmembrane region" description="Helical" evidence="2">
    <location>
        <begin position="7"/>
        <end position="26"/>
    </location>
</feature>
<proteinExistence type="predicted"/>
<evidence type="ECO:0000256" key="2">
    <source>
        <dbReference type="SAM" id="Phobius"/>
    </source>
</evidence>
<feature type="transmembrane region" description="Helical" evidence="2">
    <location>
        <begin position="82"/>
        <end position="103"/>
    </location>
</feature>
<reference evidence="3" key="1">
    <citation type="submission" date="2021-10" db="EMBL/GenBank/DDBJ databases">
        <title>De novo Genome Assembly of Clathrus columnatus (Basidiomycota, Fungi) Using Illumina and Nanopore Sequence Data.</title>
        <authorList>
            <person name="Ogiso-Tanaka E."/>
            <person name="Itagaki H."/>
            <person name="Hosoya T."/>
            <person name="Hosaka K."/>
        </authorList>
    </citation>
    <scope>NUCLEOTIDE SEQUENCE</scope>
    <source>
        <strain evidence="3">MO-923</strain>
    </source>
</reference>
<gene>
    <name evidence="3" type="ORF">Clacol_000501</name>
</gene>
<feature type="compositionally biased region" description="Polar residues" evidence="1">
    <location>
        <begin position="324"/>
        <end position="335"/>
    </location>
</feature>
<keyword evidence="2" id="KW-1133">Transmembrane helix</keyword>
<comment type="caution">
    <text evidence="3">The sequence shown here is derived from an EMBL/GenBank/DDBJ whole genome shotgun (WGS) entry which is preliminary data.</text>
</comment>
<sequence>MQGLTGVFIISIIVILSLRFLTSNVFQIDNRNVNDLLKGLLQGISMYQALLSTSQLITIAFAFAIGGRLLRDFIVQQDPWKLASTLIGVAFGVLMADMLSYLYNDEEWNIFNVIDEYTSTRRSRSRRHPVRRRVSEPRRIEDIPSLYEEASSIDSQSHLGDQELSDTEKEVSRLRAKALYAEGQRRRCREERKWALSQGNLARAFQLRWQIKKYHALALSFTHEADQKLIENDRAKRMVAPAEDRETGRDIDQRQRQMPFVQVVVENGHESPTQEPKLSEYTVGAASHEEGSRYKTERHVENKNFYTVSGLGRRGGATLRVESPPTSDTWSRQLD</sequence>
<keyword evidence="4" id="KW-1185">Reference proteome</keyword>
<evidence type="ECO:0000256" key="1">
    <source>
        <dbReference type="SAM" id="MobiDB-lite"/>
    </source>
</evidence>
<evidence type="ECO:0000313" key="4">
    <source>
        <dbReference type="Proteomes" id="UP001050691"/>
    </source>
</evidence>
<dbReference type="EMBL" id="BPWL01000001">
    <property type="protein sequence ID" value="GJJ06310.1"/>
    <property type="molecule type" value="Genomic_DNA"/>
</dbReference>
<accession>A0AAV5A347</accession>
<dbReference type="Proteomes" id="UP001050691">
    <property type="component" value="Unassembled WGS sequence"/>
</dbReference>
<evidence type="ECO:0000313" key="3">
    <source>
        <dbReference type="EMBL" id="GJJ06310.1"/>
    </source>
</evidence>
<organism evidence="3 4">
    <name type="scientific">Clathrus columnatus</name>
    <dbReference type="NCBI Taxonomy" id="1419009"/>
    <lineage>
        <taxon>Eukaryota</taxon>
        <taxon>Fungi</taxon>
        <taxon>Dikarya</taxon>
        <taxon>Basidiomycota</taxon>
        <taxon>Agaricomycotina</taxon>
        <taxon>Agaricomycetes</taxon>
        <taxon>Phallomycetidae</taxon>
        <taxon>Phallales</taxon>
        <taxon>Clathraceae</taxon>
        <taxon>Clathrus</taxon>
    </lineage>
</organism>
<keyword evidence="2" id="KW-0472">Membrane</keyword>
<keyword evidence="2" id="KW-0812">Transmembrane</keyword>
<feature type="region of interest" description="Disordered" evidence="1">
    <location>
        <begin position="311"/>
        <end position="335"/>
    </location>
</feature>
<dbReference type="AlphaFoldDB" id="A0AAV5A347"/>
<protein>
    <submittedName>
        <fullName evidence="3">Uncharacterized protein</fullName>
    </submittedName>
</protein>
<feature type="transmembrane region" description="Helical" evidence="2">
    <location>
        <begin position="46"/>
        <end position="70"/>
    </location>
</feature>
<name>A0AAV5A347_9AGAM</name>